<protein>
    <submittedName>
        <fullName evidence="4">Flavin oxidoreductase</fullName>
    </submittedName>
</protein>
<evidence type="ECO:0000313" key="4">
    <source>
        <dbReference type="EMBL" id="KSZ57443.1"/>
    </source>
</evidence>
<dbReference type="AlphaFoldDB" id="A0A0V9UHH8"/>
<dbReference type="Pfam" id="PF01613">
    <property type="entry name" value="Flavin_Reduct"/>
    <property type="match status" value="1"/>
</dbReference>
<dbReference type="Gene3D" id="3.30.450.40">
    <property type="match status" value="1"/>
</dbReference>
<comment type="caution">
    <text evidence="4">The sequence shown here is derived from an EMBL/GenBank/DDBJ whole genome shotgun (WGS) entry which is preliminary data.</text>
</comment>
<reference evidence="4 5" key="2">
    <citation type="journal article" date="2016" name="Genome Announc.">
        <title>Draft Genome Sequence of a Versatile Hydrocarbon-Degrading Bacterium, Rhodococcus pyridinivorans Strain KG-16, Collected from Oil Fields in India.</title>
        <authorList>
            <person name="Aggarwal R.K."/>
            <person name="Dawar C."/>
            <person name="Phanindranath R."/>
            <person name="Mutnuri L."/>
            <person name="Dayal A.M."/>
        </authorList>
    </citation>
    <scope>NUCLEOTIDE SEQUENCE [LARGE SCALE GENOMIC DNA]</scope>
    <source>
        <strain evidence="4 5">KG-16</strain>
    </source>
</reference>
<dbReference type="PATRIC" id="fig|1441730.3.peg.3838"/>
<dbReference type="GO" id="GO:0042602">
    <property type="term" value="F:riboflavin reductase (NADPH) activity"/>
    <property type="evidence" value="ECO:0007669"/>
    <property type="project" value="TreeGrafter"/>
</dbReference>
<keyword evidence="2" id="KW-0560">Oxidoreductase</keyword>
<dbReference type="RefSeq" id="WP_060653123.1">
    <property type="nucleotide sequence ID" value="NZ_AZXY01000009.1"/>
</dbReference>
<comment type="similarity">
    <text evidence="1">Belongs to the non-flavoprotein flavin reductase family.</text>
</comment>
<evidence type="ECO:0000313" key="5">
    <source>
        <dbReference type="Proteomes" id="UP000053060"/>
    </source>
</evidence>
<dbReference type="Proteomes" id="UP000053060">
    <property type="component" value="Unassembled WGS sequence"/>
</dbReference>
<dbReference type="InterPro" id="IPR029016">
    <property type="entry name" value="GAF-like_dom_sf"/>
</dbReference>
<dbReference type="Gene3D" id="2.30.110.10">
    <property type="entry name" value="Electron Transport, Fmn-binding Protein, Chain A"/>
    <property type="match status" value="1"/>
</dbReference>
<dbReference type="SUPFAM" id="SSF50475">
    <property type="entry name" value="FMN-binding split barrel"/>
    <property type="match status" value="1"/>
</dbReference>
<accession>A0A0V9UHH8</accession>
<evidence type="ECO:0000256" key="2">
    <source>
        <dbReference type="ARBA" id="ARBA00023002"/>
    </source>
</evidence>
<dbReference type="EMBL" id="AZXY01000009">
    <property type="protein sequence ID" value="KSZ57443.1"/>
    <property type="molecule type" value="Genomic_DNA"/>
</dbReference>
<evidence type="ECO:0000259" key="3">
    <source>
        <dbReference type="SMART" id="SM00903"/>
    </source>
</evidence>
<evidence type="ECO:0000256" key="1">
    <source>
        <dbReference type="ARBA" id="ARBA00008898"/>
    </source>
</evidence>
<dbReference type="InterPro" id="IPR012349">
    <property type="entry name" value="Split_barrel_FMN-bd"/>
</dbReference>
<name>A0A0V9UHH8_9NOCA</name>
<dbReference type="GO" id="GO:0010181">
    <property type="term" value="F:FMN binding"/>
    <property type="evidence" value="ECO:0007669"/>
    <property type="project" value="InterPro"/>
</dbReference>
<gene>
    <name evidence="4" type="ORF">Z045_18410</name>
</gene>
<dbReference type="PANTHER" id="PTHR30466">
    <property type="entry name" value="FLAVIN REDUCTASE"/>
    <property type="match status" value="1"/>
</dbReference>
<dbReference type="SMART" id="SM00903">
    <property type="entry name" value="Flavin_Reduct"/>
    <property type="match status" value="1"/>
</dbReference>
<proteinExistence type="inferred from homology"/>
<sequence>MSLDTVSIDKGLFREVMGHYPTGVAVITGRAADGELLALVVGTFSSVSLDPPLVSFMPMKTSRTFDKLRRCESICINVIGGEQEDLVATIARRWENKFDGIEWFTSPSGNPVLEQSVAWIDARVTNTVDAGDHWIVLCAVSDLAVTNPVAPLIYFQGGYGSFVSTSLIARLQHEITDSISAAEALRPEVEALAHSIGCEVALYTTIGRDEMVRVLSAFGPGVEQTNGLARRIPIVPPIGDSIVFDLSEDEQERWLSRAIGIDEDTKGVYRRRLGFVRAHGYALSLLPREGHTAYETMCEATRRYESGLLTPMEERDIRTVIPGSDVDYRVQELDSDGRYDVGSLVFPVRDPEGRCTSTLRLAQLPLRSTGATVAAWVSHARSVVAALEGDRHPHGS</sequence>
<dbReference type="PANTHER" id="PTHR30466:SF11">
    <property type="entry name" value="FLAVIN-DEPENDENT MONOOXYGENASE, REDUCTASE SUBUNIT HSAB"/>
    <property type="match status" value="1"/>
</dbReference>
<organism evidence="4 5">
    <name type="scientific">Rhodococcus pyridinivorans KG-16</name>
    <dbReference type="NCBI Taxonomy" id="1441730"/>
    <lineage>
        <taxon>Bacteria</taxon>
        <taxon>Bacillati</taxon>
        <taxon>Actinomycetota</taxon>
        <taxon>Actinomycetes</taxon>
        <taxon>Mycobacteriales</taxon>
        <taxon>Nocardiaceae</taxon>
        <taxon>Rhodococcus</taxon>
    </lineage>
</organism>
<reference evidence="5" key="1">
    <citation type="submission" date="2015-01" db="EMBL/GenBank/DDBJ databases">
        <title>Draft genome sequence of Rhodococcus pyridinivorans strain KG-16, a hydrocarbon-degrading bacterium.</title>
        <authorList>
            <person name="Aggarwal R.K."/>
            <person name="Dawar C."/>
        </authorList>
    </citation>
    <scope>NUCLEOTIDE SEQUENCE [LARGE SCALE GENOMIC DNA]</scope>
    <source>
        <strain evidence="5">KG-16</strain>
    </source>
</reference>
<feature type="domain" description="Flavin reductase like" evidence="3">
    <location>
        <begin position="17"/>
        <end position="161"/>
    </location>
</feature>
<dbReference type="InterPro" id="IPR002563">
    <property type="entry name" value="Flavin_Rdtase-like_dom"/>
</dbReference>
<dbReference type="InterPro" id="IPR050268">
    <property type="entry name" value="NADH-dep_flavin_reductase"/>
</dbReference>